<evidence type="ECO:0000256" key="3">
    <source>
        <dbReference type="ARBA" id="ARBA00022723"/>
    </source>
</evidence>
<dbReference type="RefSeq" id="WP_092729586.1">
    <property type="nucleotide sequence ID" value="NZ_FMXE01000010.1"/>
</dbReference>
<keyword evidence="3" id="KW-0479">Metal-binding</keyword>
<dbReference type="GO" id="GO:0016491">
    <property type="term" value="F:oxidoreductase activity"/>
    <property type="evidence" value="ECO:0007669"/>
    <property type="project" value="InterPro"/>
</dbReference>
<evidence type="ECO:0000313" key="8">
    <source>
        <dbReference type="Proteomes" id="UP000198756"/>
    </source>
</evidence>
<dbReference type="Gene3D" id="2.20.28.10">
    <property type="match status" value="1"/>
</dbReference>
<evidence type="ECO:0000259" key="6">
    <source>
        <dbReference type="PROSITE" id="PS50903"/>
    </source>
</evidence>
<dbReference type="GO" id="GO:0009055">
    <property type="term" value="F:electron transfer activity"/>
    <property type="evidence" value="ECO:0007669"/>
    <property type="project" value="TreeGrafter"/>
</dbReference>
<dbReference type="PROSITE" id="PS50903">
    <property type="entry name" value="RUBREDOXIN_LIKE"/>
    <property type="match status" value="1"/>
</dbReference>
<feature type="domain" description="Rubredoxin-like" evidence="6">
    <location>
        <begin position="422"/>
        <end position="473"/>
    </location>
</feature>
<dbReference type="GO" id="GO:0005506">
    <property type="term" value="F:iron ion binding"/>
    <property type="evidence" value="ECO:0007669"/>
    <property type="project" value="InterPro"/>
</dbReference>
<dbReference type="InterPro" id="IPR024935">
    <property type="entry name" value="Rubredoxin_dom"/>
</dbReference>
<dbReference type="SUPFAM" id="SSF57802">
    <property type="entry name" value="Rubredoxin-like"/>
    <property type="match status" value="1"/>
</dbReference>
<dbReference type="PANTHER" id="PTHR47627:SF1">
    <property type="entry name" value="RUBREDOXIN-1-RELATED"/>
    <property type="match status" value="1"/>
</dbReference>
<dbReference type="CDD" id="cd00730">
    <property type="entry name" value="rubredoxin"/>
    <property type="match status" value="1"/>
</dbReference>
<keyword evidence="2" id="KW-0813">Transport</keyword>
<sequence length="480" mass="55884">MKSTFTRVVVKGGVLSPAELKQILEIAESAGLDTISFGSRQDILFIKEDGEFSFEPQGKFQFISPEVEGAENIVSSYVSSDIFPNTPWLTSDRYLYILEQFRILPILKINITDPKQRLVPLFTGHLNFIAAEHEDYWYLFVRLPEWESNQMYPALIYSWDLAKVAAAIEDILQEEPETVDFLFELVNDALDLNSRTVDKLLEVPFYPFPYYEGINRVGSDTYWLGLYWRNNRYYIEFLKALCDLCSECRIGKISITPWKSLIIKGIAEQYKLEWEKLLGKYGINVRHSMLELNWHLPVSNKSALKLKKYLVSYFDKHDISTYGLTFGITDYTRKAYYFTSIIIEKNEPPTQLESVKIRSTYNLLFAKNFDPNTQEYLVYVQEVDKTDLPELLIELSKIYFEQLGRENPKPEKPNKPKDPSSREVYQCQECLTVYDSEFGDLSQGIIPETPFGNLSETYHCPLCEAPKSSFLKKKFLRREE</sequence>
<keyword evidence="8" id="KW-1185">Reference proteome</keyword>
<dbReference type="InterPro" id="IPR036136">
    <property type="entry name" value="Nit/Sulf_reduc_fer-like_dom_sf"/>
</dbReference>
<dbReference type="SUPFAM" id="SSF55124">
    <property type="entry name" value="Nitrite/Sulfite reductase N-terminal domain-like"/>
    <property type="match status" value="1"/>
</dbReference>
<name>A0A1G5XHD4_9BACT</name>
<evidence type="ECO:0000256" key="5">
    <source>
        <dbReference type="ARBA" id="ARBA00023004"/>
    </source>
</evidence>
<reference evidence="8" key="1">
    <citation type="submission" date="2016-10" db="EMBL/GenBank/DDBJ databases">
        <authorList>
            <person name="Varghese N."/>
            <person name="Submissions S."/>
        </authorList>
    </citation>
    <scope>NUCLEOTIDE SEQUENCE [LARGE SCALE GENOMIC DNA]</scope>
    <source>
        <strain evidence="8">DSM 22703</strain>
    </source>
</reference>
<protein>
    <submittedName>
        <fullName evidence="7">Nitrite/Sulfite reductase ferredoxin-like half domain-containing protein</fullName>
    </submittedName>
</protein>
<evidence type="ECO:0000313" key="7">
    <source>
        <dbReference type="EMBL" id="SDA69630.1"/>
    </source>
</evidence>
<evidence type="ECO:0000256" key="1">
    <source>
        <dbReference type="ARBA" id="ARBA00001965"/>
    </source>
</evidence>
<dbReference type="OrthoDB" id="9758182at2"/>
<comment type="cofactor">
    <cofactor evidence="1">
        <name>Fe(3+)</name>
        <dbReference type="ChEBI" id="CHEBI:29034"/>
    </cofactor>
</comment>
<dbReference type="EMBL" id="FMXE01000010">
    <property type="protein sequence ID" value="SDA69630.1"/>
    <property type="molecule type" value="Genomic_DNA"/>
</dbReference>
<gene>
    <name evidence="7" type="ORF">SAMN03080617_01773</name>
</gene>
<accession>A0A1G5XHD4</accession>
<dbReference type="Proteomes" id="UP000198756">
    <property type="component" value="Unassembled WGS sequence"/>
</dbReference>
<evidence type="ECO:0000256" key="4">
    <source>
        <dbReference type="ARBA" id="ARBA00022982"/>
    </source>
</evidence>
<dbReference type="GO" id="GO:0043448">
    <property type="term" value="P:alkane catabolic process"/>
    <property type="evidence" value="ECO:0007669"/>
    <property type="project" value="TreeGrafter"/>
</dbReference>
<dbReference type="Pfam" id="PF00301">
    <property type="entry name" value="Rubredoxin"/>
    <property type="match status" value="1"/>
</dbReference>
<dbReference type="InterPro" id="IPR050526">
    <property type="entry name" value="Rubredoxin_ET"/>
</dbReference>
<dbReference type="InterPro" id="IPR024934">
    <property type="entry name" value="Rubredoxin-like_dom"/>
</dbReference>
<keyword evidence="5" id="KW-0408">Iron</keyword>
<dbReference type="STRING" id="279824.SAMN03080617_01773"/>
<organism evidence="7 8">
    <name type="scientific">Algoriphagus alkaliphilus</name>
    <dbReference type="NCBI Taxonomy" id="279824"/>
    <lineage>
        <taxon>Bacteria</taxon>
        <taxon>Pseudomonadati</taxon>
        <taxon>Bacteroidota</taxon>
        <taxon>Cytophagia</taxon>
        <taxon>Cytophagales</taxon>
        <taxon>Cyclobacteriaceae</taxon>
        <taxon>Algoriphagus</taxon>
    </lineage>
</organism>
<keyword evidence="4" id="KW-0249">Electron transport</keyword>
<proteinExistence type="predicted"/>
<evidence type="ECO:0000256" key="2">
    <source>
        <dbReference type="ARBA" id="ARBA00022448"/>
    </source>
</evidence>
<dbReference type="AlphaFoldDB" id="A0A1G5XHD4"/>
<dbReference type="PANTHER" id="PTHR47627">
    <property type="entry name" value="RUBREDOXIN"/>
    <property type="match status" value="1"/>
</dbReference>